<dbReference type="Proteomes" id="UP001428341">
    <property type="component" value="Unassembled WGS sequence"/>
</dbReference>
<sequence>MGSRMIGATTVTQNRQRISTLLWLDPWHILPGANPRKLKQQNSTSTLIQHSIPFLSILSITFHPPWFIKLANRMPSNAAVFCRWRKDADRIMWEYCTH</sequence>
<organism evidence="2 3">
    <name type="scientific">Citrus x changshan-huyou</name>
    <dbReference type="NCBI Taxonomy" id="2935761"/>
    <lineage>
        <taxon>Eukaryota</taxon>
        <taxon>Viridiplantae</taxon>
        <taxon>Streptophyta</taxon>
        <taxon>Embryophyta</taxon>
        <taxon>Tracheophyta</taxon>
        <taxon>Spermatophyta</taxon>
        <taxon>Magnoliopsida</taxon>
        <taxon>eudicotyledons</taxon>
        <taxon>Gunneridae</taxon>
        <taxon>Pentapetalae</taxon>
        <taxon>rosids</taxon>
        <taxon>malvids</taxon>
        <taxon>Sapindales</taxon>
        <taxon>Rutaceae</taxon>
        <taxon>Aurantioideae</taxon>
        <taxon>Citrus</taxon>
    </lineage>
</organism>
<evidence type="ECO:0000313" key="2">
    <source>
        <dbReference type="EMBL" id="KAK9229131.1"/>
    </source>
</evidence>
<gene>
    <name evidence="1" type="ORF">WN944_022085</name>
    <name evidence="2" type="ORF">WN944_022088</name>
</gene>
<evidence type="ECO:0000313" key="1">
    <source>
        <dbReference type="EMBL" id="KAK9229128.1"/>
    </source>
</evidence>
<dbReference type="EMBL" id="JBCGBO010000001">
    <property type="protein sequence ID" value="KAK9229131.1"/>
    <property type="molecule type" value="Genomic_DNA"/>
</dbReference>
<dbReference type="EMBL" id="JBCGBO010000001">
    <property type="protein sequence ID" value="KAK9229128.1"/>
    <property type="molecule type" value="Genomic_DNA"/>
</dbReference>
<name>A0AAP0N2F4_9ROSI</name>
<dbReference type="AlphaFoldDB" id="A0AAP0N2F4"/>
<proteinExistence type="predicted"/>
<keyword evidence="3" id="KW-1185">Reference proteome</keyword>
<evidence type="ECO:0000313" key="3">
    <source>
        <dbReference type="Proteomes" id="UP001428341"/>
    </source>
</evidence>
<protein>
    <submittedName>
        <fullName evidence="2">Uncharacterized protein</fullName>
    </submittedName>
</protein>
<accession>A0AAP0N2F4</accession>
<reference evidence="2 3" key="1">
    <citation type="submission" date="2024-05" db="EMBL/GenBank/DDBJ databases">
        <title>Haplotype-resolved chromosome-level genome assembly of Huyou (Citrus changshanensis).</title>
        <authorList>
            <person name="Miao C."/>
            <person name="Chen W."/>
            <person name="Wu Y."/>
            <person name="Wang L."/>
            <person name="Zhao S."/>
            <person name="Grierson D."/>
            <person name="Xu C."/>
            <person name="Chen K."/>
        </authorList>
    </citation>
    <scope>NUCLEOTIDE SEQUENCE [LARGE SCALE GENOMIC DNA]</scope>
    <source>
        <strain evidence="2">01-14</strain>
        <tissue evidence="2">Leaf</tissue>
    </source>
</reference>
<comment type="caution">
    <text evidence="2">The sequence shown here is derived from an EMBL/GenBank/DDBJ whole genome shotgun (WGS) entry which is preliminary data.</text>
</comment>